<accession>X7ECA3</accession>
<comment type="caution">
    <text evidence="2">The sequence shown here is derived from an EMBL/GenBank/DDBJ whole genome shotgun (WGS) entry which is preliminary data.</text>
</comment>
<feature type="transmembrane region" description="Helical" evidence="1">
    <location>
        <begin position="6"/>
        <end position="23"/>
    </location>
</feature>
<protein>
    <submittedName>
        <fullName evidence="2">Uncharacterized protein</fullName>
    </submittedName>
</protein>
<dbReference type="AlphaFoldDB" id="X7ECA3"/>
<proteinExistence type="predicted"/>
<keyword evidence="1" id="KW-1133">Transmembrane helix</keyword>
<evidence type="ECO:0000256" key="1">
    <source>
        <dbReference type="SAM" id="Phobius"/>
    </source>
</evidence>
<evidence type="ECO:0000313" key="2">
    <source>
        <dbReference type="EMBL" id="ETX13567.1"/>
    </source>
</evidence>
<keyword evidence="1" id="KW-0812">Transmembrane</keyword>
<reference evidence="2 3" key="1">
    <citation type="submission" date="2014-01" db="EMBL/GenBank/DDBJ databases">
        <title>Roseivivax halodurans JCM 10272 Genome Sequencing.</title>
        <authorList>
            <person name="Lai Q."/>
            <person name="Li G."/>
            <person name="Shao Z."/>
        </authorList>
    </citation>
    <scope>NUCLEOTIDE SEQUENCE [LARGE SCALE GENOMIC DNA]</scope>
    <source>
        <strain evidence="2 3">JCM 10272</strain>
    </source>
</reference>
<dbReference type="EMBL" id="JALZ01000023">
    <property type="protein sequence ID" value="ETX13567.1"/>
    <property type="molecule type" value="Genomic_DNA"/>
</dbReference>
<dbReference type="Proteomes" id="UP000022447">
    <property type="component" value="Unassembled WGS sequence"/>
</dbReference>
<sequence>MSIDAILSISGVAACAAGAYFVLRAYGQTTKSAEPDPERVKRFVDSAPLDQLQNIQAR</sequence>
<gene>
    <name evidence="2" type="ORF">OCH239_09820</name>
</gene>
<evidence type="ECO:0000313" key="3">
    <source>
        <dbReference type="Proteomes" id="UP000022447"/>
    </source>
</evidence>
<dbReference type="STRING" id="1449350.OCH239_09820"/>
<dbReference type="OrthoDB" id="7863950at2"/>
<name>X7ECA3_9RHOB</name>
<keyword evidence="3" id="KW-1185">Reference proteome</keyword>
<dbReference type="RefSeq" id="WP_157577902.1">
    <property type="nucleotide sequence ID" value="NZ_JALZ01000023.1"/>
</dbReference>
<keyword evidence="1" id="KW-0472">Membrane</keyword>
<organism evidence="2 3">
    <name type="scientific">Roseivivax halodurans JCM 10272</name>
    <dbReference type="NCBI Taxonomy" id="1449350"/>
    <lineage>
        <taxon>Bacteria</taxon>
        <taxon>Pseudomonadati</taxon>
        <taxon>Pseudomonadota</taxon>
        <taxon>Alphaproteobacteria</taxon>
        <taxon>Rhodobacterales</taxon>
        <taxon>Roseobacteraceae</taxon>
        <taxon>Roseivivax</taxon>
    </lineage>
</organism>